<dbReference type="InterPro" id="IPR003346">
    <property type="entry name" value="Transposase_20"/>
</dbReference>
<evidence type="ECO:0000259" key="1">
    <source>
        <dbReference type="Pfam" id="PF02371"/>
    </source>
</evidence>
<comment type="caution">
    <text evidence="2">The sequence shown here is derived from an EMBL/GenBank/DDBJ whole genome shotgun (WGS) entry which is preliminary data.</text>
</comment>
<dbReference type="PANTHER" id="PTHR33055:SF3">
    <property type="entry name" value="PUTATIVE TRANSPOSASE FOR IS117-RELATED"/>
    <property type="match status" value="1"/>
</dbReference>
<name>A0ABP3YED9_9BACT</name>
<reference evidence="3" key="1">
    <citation type="journal article" date="2019" name="Int. J. Syst. Evol. Microbiol.">
        <title>The Global Catalogue of Microorganisms (GCM) 10K type strain sequencing project: providing services to taxonomists for standard genome sequencing and annotation.</title>
        <authorList>
            <consortium name="The Broad Institute Genomics Platform"/>
            <consortium name="The Broad Institute Genome Sequencing Center for Infectious Disease"/>
            <person name="Wu L."/>
            <person name="Ma J."/>
        </authorList>
    </citation>
    <scope>NUCLEOTIDE SEQUENCE [LARGE SCALE GENOMIC DNA]</scope>
    <source>
        <strain evidence="3">JCM 16112</strain>
    </source>
</reference>
<accession>A0ABP3YED9</accession>
<keyword evidence="3" id="KW-1185">Reference proteome</keyword>
<dbReference type="Proteomes" id="UP001500469">
    <property type="component" value="Unassembled WGS sequence"/>
</dbReference>
<evidence type="ECO:0000313" key="2">
    <source>
        <dbReference type="EMBL" id="GAA0879453.1"/>
    </source>
</evidence>
<dbReference type="PANTHER" id="PTHR33055">
    <property type="entry name" value="TRANSPOSASE FOR INSERTION SEQUENCE ELEMENT IS1111A"/>
    <property type="match status" value="1"/>
</dbReference>
<organism evidence="2 3">
    <name type="scientific">Algoriphagus jejuensis</name>
    <dbReference type="NCBI Taxonomy" id="419934"/>
    <lineage>
        <taxon>Bacteria</taxon>
        <taxon>Pseudomonadati</taxon>
        <taxon>Bacteroidota</taxon>
        <taxon>Cytophagia</taxon>
        <taxon>Cytophagales</taxon>
        <taxon>Cyclobacteriaceae</taxon>
        <taxon>Algoriphagus</taxon>
    </lineage>
</organism>
<dbReference type="EMBL" id="BAAAFI010000013">
    <property type="protein sequence ID" value="GAA0879453.1"/>
    <property type="molecule type" value="Genomic_DNA"/>
</dbReference>
<feature type="domain" description="Transposase IS116/IS110/IS902 C-terminal" evidence="1">
    <location>
        <begin position="92"/>
        <end position="176"/>
    </location>
</feature>
<evidence type="ECO:0000313" key="3">
    <source>
        <dbReference type="Proteomes" id="UP001500469"/>
    </source>
</evidence>
<protein>
    <recommendedName>
        <fullName evidence="1">Transposase IS116/IS110/IS902 C-terminal domain-containing protein</fullName>
    </recommendedName>
</protein>
<dbReference type="Pfam" id="PF02371">
    <property type="entry name" value="Transposase_20"/>
    <property type="match status" value="1"/>
</dbReference>
<dbReference type="InterPro" id="IPR047650">
    <property type="entry name" value="Transpos_IS110"/>
</dbReference>
<sequence>MQSLRDFPQTILVYNKLLKRLSAERDLIVRDLAKFKSQLKQEVGFFEKEYFSEKKKRIEKLMKANEKVLKEVEYQIDQILDSDSELKKNLDRITAIEGVGRQTAVATLVATENFTKFTDPKKFACHSGCAPFRYESGTSRRSAHRVSHKADKNLKRIFHMAAVSTLTQKGELRQYYDRKVAEGKDKMSVINAIRAKLIGRIFAIINQGREYEKKYIHPLA</sequence>
<proteinExistence type="predicted"/>
<gene>
    <name evidence="2" type="ORF">GCM10009119_24210</name>
</gene>